<dbReference type="InterPro" id="IPR035906">
    <property type="entry name" value="MetI-like_sf"/>
</dbReference>
<comment type="caution">
    <text evidence="9">The sequence shown here is derived from an EMBL/GenBank/DDBJ whole genome shotgun (WGS) entry which is preliminary data.</text>
</comment>
<feature type="transmembrane region" description="Helical" evidence="7">
    <location>
        <begin position="223"/>
        <end position="243"/>
    </location>
</feature>
<evidence type="ECO:0000256" key="1">
    <source>
        <dbReference type="ARBA" id="ARBA00004651"/>
    </source>
</evidence>
<keyword evidence="5 7" id="KW-1133">Transmembrane helix</keyword>
<evidence type="ECO:0000256" key="7">
    <source>
        <dbReference type="RuleBase" id="RU363032"/>
    </source>
</evidence>
<dbReference type="GO" id="GO:0055085">
    <property type="term" value="P:transmembrane transport"/>
    <property type="evidence" value="ECO:0007669"/>
    <property type="project" value="InterPro"/>
</dbReference>
<feature type="transmembrane region" description="Helical" evidence="7">
    <location>
        <begin position="79"/>
        <end position="100"/>
    </location>
</feature>
<keyword evidence="10" id="KW-1185">Reference proteome</keyword>
<evidence type="ECO:0000256" key="6">
    <source>
        <dbReference type="ARBA" id="ARBA00023136"/>
    </source>
</evidence>
<keyword evidence="2 7" id="KW-0813">Transport</keyword>
<evidence type="ECO:0000256" key="4">
    <source>
        <dbReference type="ARBA" id="ARBA00022692"/>
    </source>
</evidence>
<proteinExistence type="inferred from homology"/>
<dbReference type="PANTHER" id="PTHR43005:SF1">
    <property type="entry name" value="SPERMIDINE_PUTRESCINE TRANSPORT SYSTEM PERMEASE PROTEIN"/>
    <property type="match status" value="1"/>
</dbReference>
<comment type="similarity">
    <text evidence="7">Belongs to the binding-protein-dependent transport system permease family.</text>
</comment>
<keyword evidence="6 7" id="KW-0472">Membrane</keyword>
<evidence type="ECO:0000259" key="8">
    <source>
        <dbReference type="PROSITE" id="PS50928"/>
    </source>
</evidence>
<gene>
    <name evidence="9" type="ORF">CTER_4838</name>
</gene>
<dbReference type="GO" id="GO:0005886">
    <property type="term" value="C:plasma membrane"/>
    <property type="evidence" value="ECO:0007669"/>
    <property type="project" value="UniProtKB-SubCell"/>
</dbReference>
<evidence type="ECO:0000256" key="3">
    <source>
        <dbReference type="ARBA" id="ARBA00022475"/>
    </source>
</evidence>
<dbReference type="SUPFAM" id="SSF161098">
    <property type="entry name" value="MetI-like"/>
    <property type="match status" value="1"/>
</dbReference>
<protein>
    <submittedName>
        <fullName evidence="9">ABC transporter, permease protein</fullName>
    </submittedName>
</protein>
<evidence type="ECO:0000256" key="2">
    <source>
        <dbReference type="ARBA" id="ARBA00022448"/>
    </source>
</evidence>
<dbReference type="PANTHER" id="PTHR43005">
    <property type="entry name" value="BLR7065 PROTEIN"/>
    <property type="match status" value="1"/>
</dbReference>
<dbReference type="AlphaFoldDB" id="S0FFP7"/>
<accession>S0FFP7</accession>
<feature type="transmembrane region" description="Helical" evidence="7">
    <location>
        <begin position="12"/>
        <end position="34"/>
    </location>
</feature>
<dbReference type="CDD" id="cd06261">
    <property type="entry name" value="TM_PBP2"/>
    <property type="match status" value="1"/>
</dbReference>
<evidence type="ECO:0000313" key="10">
    <source>
        <dbReference type="Proteomes" id="UP000014155"/>
    </source>
</evidence>
<feature type="transmembrane region" description="Helical" evidence="7">
    <location>
        <begin position="112"/>
        <end position="136"/>
    </location>
</feature>
<dbReference type="Gene3D" id="1.10.3720.10">
    <property type="entry name" value="MetI-like"/>
    <property type="match status" value="1"/>
</dbReference>
<feature type="transmembrane region" description="Helical" evidence="7">
    <location>
        <begin position="271"/>
        <end position="290"/>
    </location>
</feature>
<dbReference type="Pfam" id="PF00528">
    <property type="entry name" value="BPD_transp_1"/>
    <property type="match status" value="1"/>
</dbReference>
<name>S0FFP7_RUMCE</name>
<dbReference type="RefSeq" id="WP_004629629.1">
    <property type="nucleotide sequence ID" value="NZ_AORV01000065.1"/>
</dbReference>
<feature type="transmembrane region" description="Helical" evidence="7">
    <location>
        <begin position="156"/>
        <end position="176"/>
    </location>
</feature>
<dbReference type="InterPro" id="IPR000515">
    <property type="entry name" value="MetI-like"/>
</dbReference>
<organism evidence="9 10">
    <name type="scientific">Ruminiclostridium cellobioparum subsp. termitidis CT1112</name>
    <dbReference type="NCBI Taxonomy" id="1195236"/>
    <lineage>
        <taxon>Bacteria</taxon>
        <taxon>Bacillati</taxon>
        <taxon>Bacillota</taxon>
        <taxon>Clostridia</taxon>
        <taxon>Eubacteriales</taxon>
        <taxon>Oscillospiraceae</taxon>
        <taxon>Ruminiclostridium</taxon>
    </lineage>
</organism>
<dbReference type="PATRIC" id="fig|1195236.3.peg.5025"/>
<dbReference type="PROSITE" id="PS50928">
    <property type="entry name" value="ABC_TM1"/>
    <property type="match status" value="1"/>
</dbReference>
<dbReference type="eggNOG" id="COG1175">
    <property type="taxonomic scope" value="Bacteria"/>
</dbReference>
<comment type="subcellular location">
    <subcellularLocation>
        <location evidence="1 7">Cell membrane</location>
        <topology evidence="1 7">Multi-pass membrane protein</topology>
    </subcellularLocation>
</comment>
<dbReference type="EMBL" id="AORV01000065">
    <property type="protein sequence ID" value="EMS69462.1"/>
    <property type="molecule type" value="Genomic_DNA"/>
</dbReference>
<reference evidence="9 10" key="1">
    <citation type="journal article" date="2013" name="Genome Announc.">
        <title>Draft Genome Sequence of the Cellulolytic, Mesophilic, Anaerobic Bacterium Clostridium termitidis Strain CT1112 (DSM 5398).</title>
        <authorList>
            <person name="Lal S."/>
            <person name="Ramachandran U."/>
            <person name="Zhang X."/>
            <person name="Munir R."/>
            <person name="Sparling R."/>
            <person name="Levin D.B."/>
        </authorList>
    </citation>
    <scope>NUCLEOTIDE SEQUENCE [LARGE SCALE GENOMIC DNA]</scope>
    <source>
        <strain evidence="9 10">CT1112</strain>
    </source>
</reference>
<evidence type="ECO:0000313" key="9">
    <source>
        <dbReference type="EMBL" id="EMS69462.1"/>
    </source>
</evidence>
<dbReference type="Proteomes" id="UP000014155">
    <property type="component" value="Unassembled WGS sequence"/>
</dbReference>
<evidence type="ECO:0000256" key="5">
    <source>
        <dbReference type="ARBA" id="ARBA00022989"/>
    </source>
</evidence>
<keyword evidence="3" id="KW-1003">Cell membrane</keyword>
<feature type="domain" description="ABC transmembrane type-1" evidence="8">
    <location>
        <begin position="75"/>
        <end position="289"/>
    </location>
</feature>
<sequence>MKHRTKIFGNESVGYFFVLPALLFMLAFIGYPIINNIILGFQNVDVMTFNNEVKEFVGIQNYIELFRDDILRAAIPNTLIFTVGSIIFQFVVGFALALFFNQNFTFSKPVRGLLMVAWMIPVTVTALMFKFMFGANGGIINEFLMNLHIISKPVEWLVYSGTAMWAIIIANIWIGIPFNMILITTGLSTIPGDIYESANIDGASRFEKFFFITLPMLKESIQAVLVLGFIYTFKVFDLVYVMTQGGPVNATEMLSTYSYKLSFTEFNFSKGASVANILFLILFVVSLFYLRLVREEEVM</sequence>
<dbReference type="STRING" id="1195236.CTER_4838"/>
<keyword evidence="4 7" id="KW-0812">Transmembrane</keyword>